<accession>A0A069PD98</accession>
<evidence type="ECO:0000256" key="1">
    <source>
        <dbReference type="ARBA" id="ARBA00005291"/>
    </source>
</evidence>
<comment type="caution">
    <text evidence="3">The sequence shown here is derived from an EMBL/GenBank/DDBJ whole genome shotgun (WGS) entry which is preliminary data.</text>
</comment>
<name>A0A069PD98_9BURK</name>
<comment type="similarity">
    <text evidence="1">Belongs to the NipSnap family.</text>
</comment>
<dbReference type="Pfam" id="PF07978">
    <property type="entry name" value="NIPSNAP"/>
    <property type="match status" value="1"/>
</dbReference>
<evidence type="ECO:0000259" key="2">
    <source>
        <dbReference type="Pfam" id="PF07978"/>
    </source>
</evidence>
<dbReference type="PANTHER" id="PTHR21017">
    <property type="entry name" value="NIPSNAP-RELATED"/>
    <property type="match status" value="1"/>
</dbReference>
<proteinExistence type="inferred from homology"/>
<gene>
    <name evidence="3" type="ORF">BG61_39605</name>
</gene>
<evidence type="ECO:0000313" key="4">
    <source>
        <dbReference type="Proteomes" id="UP000027466"/>
    </source>
</evidence>
<dbReference type="InterPro" id="IPR011008">
    <property type="entry name" value="Dimeric_a/b-barrel"/>
</dbReference>
<dbReference type="STRING" id="60547.GCA_000751215_01818"/>
<dbReference type="Gene3D" id="3.30.70.100">
    <property type="match status" value="1"/>
</dbReference>
<dbReference type="AlphaFoldDB" id="A0A069PD98"/>
<dbReference type="PANTHER" id="PTHR21017:SF17">
    <property type="entry name" value="PROTEIN NIPSNAP"/>
    <property type="match status" value="1"/>
</dbReference>
<evidence type="ECO:0000313" key="3">
    <source>
        <dbReference type="EMBL" id="KDR38497.1"/>
    </source>
</evidence>
<dbReference type="RefSeq" id="WP_035928797.1">
    <property type="nucleotide sequence ID" value="NZ_CADFFX010000014.1"/>
</dbReference>
<dbReference type="InterPro" id="IPR051557">
    <property type="entry name" value="NipSnap_domain"/>
</dbReference>
<dbReference type="SUPFAM" id="SSF54909">
    <property type="entry name" value="Dimeric alpha+beta barrel"/>
    <property type="match status" value="1"/>
</dbReference>
<organism evidence="3 4">
    <name type="scientific">Caballeronia glathei</name>
    <dbReference type="NCBI Taxonomy" id="60547"/>
    <lineage>
        <taxon>Bacteria</taxon>
        <taxon>Pseudomonadati</taxon>
        <taxon>Pseudomonadota</taxon>
        <taxon>Betaproteobacteria</taxon>
        <taxon>Burkholderiales</taxon>
        <taxon>Burkholderiaceae</taxon>
        <taxon>Caballeronia</taxon>
    </lineage>
</organism>
<dbReference type="Proteomes" id="UP000027466">
    <property type="component" value="Unassembled WGS sequence"/>
</dbReference>
<feature type="domain" description="NIPSNAP" evidence="2">
    <location>
        <begin position="4"/>
        <end position="104"/>
    </location>
</feature>
<sequence length="105" mass="12368">MLVDLRRYTIVPGQLKAYLQVYETYGLPIQRRHVGDPLGYFISEVGTLNQVVHLWGYRDFEDRQTRRAAMEADPDWTAYKKMTAEGRYIQQQENQLVMSAPWSKI</sequence>
<protein>
    <recommendedName>
        <fullName evidence="2">NIPSNAP domain-containing protein</fullName>
    </recommendedName>
</protein>
<reference evidence="3 4" key="1">
    <citation type="submission" date="2014-03" db="EMBL/GenBank/DDBJ databases">
        <title>Draft Genome Sequences of Four Burkholderia Strains.</title>
        <authorList>
            <person name="Liu X.Y."/>
            <person name="Li C.X."/>
            <person name="Xu J.H."/>
        </authorList>
    </citation>
    <scope>NUCLEOTIDE SEQUENCE [LARGE SCALE GENOMIC DNA]</scope>
    <source>
        <strain evidence="3 4">DSM 50014</strain>
    </source>
</reference>
<keyword evidence="4" id="KW-1185">Reference proteome</keyword>
<dbReference type="InterPro" id="IPR012577">
    <property type="entry name" value="NIPSNAP"/>
</dbReference>
<dbReference type="EMBL" id="JFHC01000087">
    <property type="protein sequence ID" value="KDR38497.1"/>
    <property type="molecule type" value="Genomic_DNA"/>
</dbReference>